<name>A0A344TTL3_9BACT</name>
<keyword evidence="1" id="KW-0812">Transmembrane</keyword>
<keyword evidence="1" id="KW-1133">Transmembrane helix</keyword>
<feature type="transmembrane region" description="Helical" evidence="1">
    <location>
        <begin position="44"/>
        <end position="65"/>
    </location>
</feature>
<dbReference type="EMBL" id="CP030855">
    <property type="protein sequence ID" value="AXE21984.1"/>
    <property type="molecule type" value="Genomic_DNA"/>
</dbReference>
<feature type="transmembrane region" description="Helical" evidence="1">
    <location>
        <begin position="72"/>
        <end position="93"/>
    </location>
</feature>
<keyword evidence="2" id="KW-0614">Plasmid</keyword>
<dbReference type="OrthoDB" id="680984at2"/>
<gene>
    <name evidence="2" type="ORF">DR864_29405</name>
</gene>
<accession>A0A344TTL3</accession>
<evidence type="ECO:0000256" key="1">
    <source>
        <dbReference type="SAM" id="Phobius"/>
    </source>
</evidence>
<dbReference type="Proteomes" id="UP000251993">
    <property type="component" value="Plasmid unnamed5"/>
</dbReference>
<keyword evidence="3" id="KW-1185">Reference proteome</keyword>
<reference evidence="2 3" key="1">
    <citation type="submission" date="2018-07" db="EMBL/GenBank/DDBJ databases">
        <title>Genome sequencing of Runella.</title>
        <authorList>
            <person name="Baek M.-G."/>
            <person name="Yi H."/>
        </authorList>
    </citation>
    <scope>NUCLEOTIDE SEQUENCE [LARGE SCALE GENOMIC DNA]</scope>
    <source>
        <strain evidence="2 3">HYN0085</strain>
        <plasmid evidence="2 3">unnamed5</plasmid>
    </source>
</reference>
<feature type="transmembrane region" description="Helical" evidence="1">
    <location>
        <begin position="105"/>
        <end position="122"/>
    </location>
</feature>
<sequence>MKKILSKYNDSKIFQLDAFGAFVSIILLSILFVFEEYFGMPKKILSIFIGIASVFFIYSAIIHFIKPLRWSTYLKIIAILNIFYCAFTIYHVFLHFENLTLYGQLYFAGEVLVIILLSIYELKMATKTTNR</sequence>
<geneLocation type="plasmid" evidence="2 3">
    <name>unnamed5</name>
</geneLocation>
<dbReference type="AlphaFoldDB" id="A0A344TTL3"/>
<proteinExistence type="predicted"/>
<evidence type="ECO:0000313" key="3">
    <source>
        <dbReference type="Proteomes" id="UP000251993"/>
    </source>
</evidence>
<dbReference type="KEGG" id="run:DR864_29405"/>
<feature type="transmembrane region" description="Helical" evidence="1">
    <location>
        <begin position="12"/>
        <end position="32"/>
    </location>
</feature>
<organism evidence="2 3">
    <name type="scientific">Runella rosea</name>
    <dbReference type="NCBI Taxonomy" id="2259595"/>
    <lineage>
        <taxon>Bacteria</taxon>
        <taxon>Pseudomonadati</taxon>
        <taxon>Bacteroidota</taxon>
        <taxon>Cytophagia</taxon>
        <taxon>Cytophagales</taxon>
        <taxon>Spirosomataceae</taxon>
        <taxon>Runella</taxon>
    </lineage>
</organism>
<keyword evidence="1" id="KW-0472">Membrane</keyword>
<protein>
    <submittedName>
        <fullName evidence="2">Uncharacterized protein</fullName>
    </submittedName>
</protein>
<evidence type="ECO:0000313" key="2">
    <source>
        <dbReference type="EMBL" id="AXE21984.1"/>
    </source>
</evidence>